<protein>
    <submittedName>
        <fullName evidence="1">Uncharacterized protein</fullName>
    </submittedName>
</protein>
<sequence>MASGSTSVGSATPTFIKGIRTEIQRVFGQWPIITQILTELDASVIPNLAAGSNEQTVYLNYVFSVIEDRFTIQVIHIVIQTNKIEEFKVENVELLRTLVGK</sequence>
<accession>A0A9X0AIU8</accession>
<dbReference type="Proteomes" id="UP001152300">
    <property type="component" value="Unassembled WGS sequence"/>
</dbReference>
<dbReference type="EMBL" id="JAPEIS010000008">
    <property type="protein sequence ID" value="KAJ8063460.1"/>
    <property type="molecule type" value="Genomic_DNA"/>
</dbReference>
<comment type="caution">
    <text evidence="1">The sequence shown here is derived from an EMBL/GenBank/DDBJ whole genome shotgun (WGS) entry which is preliminary data.</text>
</comment>
<evidence type="ECO:0000313" key="1">
    <source>
        <dbReference type="EMBL" id="KAJ8063460.1"/>
    </source>
</evidence>
<reference evidence="1" key="1">
    <citation type="submission" date="2022-11" db="EMBL/GenBank/DDBJ databases">
        <title>Genome Resource of Sclerotinia nivalis Strain SnTB1, a Plant Pathogen Isolated from American Ginseng.</title>
        <authorList>
            <person name="Fan S."/>
        </authorList>
    </citation>
    <scope>NUCLEOTIDE SEQUENCE</scope>
    <source>
        <strain evidence="1">SnTB1</strain>
    </source>
</reference>
<organism evidence="1 2">
    <name type="scientific">Sclerotinia nivalis</name>
    <dbReference type="NCBI Taxonomy" id="352851"/>
    <lineage>
        <taxon>Eukaryota</taxon>
        <taxon>Fungi</taxon>
        <taxon>Dikarya</taxon>
        <taxon>Ascomycota</taxon>
        <taxon>Pezizomycotina</taxon>
        <taxon>Leotiomycetes</taxon>
        <taxon>Helotiales</taxon>
        <taxon>Sclerotiniaceae</taxon>
        <taxon>Sclerotinia</taxon>
    </lineage>
</organism>
<keyword evidence="2" id="KW-1185">Reference proteome</keyword>
<name>A0A9X0AIU8_9HELO</name>
<proteinExistence type="predicted"/>
<evidence type="ECO:0000313" key="2">
    <source>
        <dbReference type="Proteomes" id="UP001152300"/>
    </source>
</evidence>
<dbReference type="AlphaFoldDB" id="A0A9X0AIU8"/>
<gene>
    <name evidence="1" type="ORF">OCU04_007336</name>
</gene>